<gene>
    <name evidence="1" type="ORF">BaRGS_00027978</name>
</gene>
<keyword evidence="2" id="KW-1185">Reference proteome</keyword>
<organism evidence="1 2">
    <name type="scientific">Batillaria attramentaria</name>
    <dbReference type="NCBI Taxonomy" id="370345"/>
    <lineage>
        <taxon>Eukaryota</taxon>
        <taxon>Metazoa</taxon>
        <taxon>Spiralia</taxon>
        <taxon>Lophotrochozoa</taxon>
        <taxon>Mollusca</taxon>
        <taxon>Gastropoda</taxon>
        <taxon>Caenogastropoda</taxon>
        <taxon>Sorbeoconcha</taxon>
        <taxon>Cerithioidea</taxon>
        <taxon>Batillariidae</taxon>
        <taxon>Batillaria</taxon>
    </lineage>
</organism>
<name>A0ABD0K1S4_9CAEN</name>
<dbReference type="Proteomes" id="UP001519460">
    <property type="component" value="Unassembled WGS sequence"/>
</dbReference>
<proteinExistence type="predicted"/>
<reference evidence="1 2" key="1">
    <citation type="journal article" date="2023" name="Sci. Data">
        <title>Genome assembly of the Korean intertidal mud-creeper Batillaria attramentaria.</title>
        <authorList>
            <person name="Patra A.K."/>
            <person name="Ho P.T."/>
            <person name="Jun S."/>
            <person name="Lee S.J."/>
            <person name="Kim Y."/>
            <person name="Won Y.J."/>
        </authorList>
    </citation>
    <scope>NUCLEOTIDE SEQUENCE [LARGE SCALE GENOMIC DNA]</scope>
    <source>
        <strain evidence="1">Wonlab-2016</strain>
    </source>
</reference>
<accession>A0ABD0K1S4</accession>
<evidence type="ECO:0008006" key="3">
    <source>
        <dbReference type="Google" id="ProtNLM"/>
    </source>
</evidence>
<protein>
    <recommendedName>
        <fullName evidence="3">Secreted protein</fullName>
    </recommendedName>
</protein>
<evidence type="ECO:0000313" key="2">
    <source>
        <dbReference type="Proteomes" id="UP001519460"/>
    </source>
</evidence>
<dbReference type="EMBL" id="JACVVK020000274">
    <property type="protein sequence ID" value="KAK7480812.1"/>
    <property type="molecule type" value="Genomic_DNA"/>
</dbReference>
<sequence length="115" mass="12954">MPRITQLVLTNLFCLKPFLSTPRHEIVTILHSAPAARRDGDKRTEPEGTSIATNEQKTNQDLFWCCFANGQATRQLLCPLWLTADLHSPLQGCSLHCSKDSCLRKFVDMNTQVVL</sequence>
<dbReference type="AlphaFoldDB" id="A0ABD0K1S4"/>
<evidence type="ECO:0000313" key="1">
    <source>
        <dbReference type="EMBL" id="KAK7480812.1"/>
    </source>
</evidence>
<comment type="caution">
    <text evidence="1">The sequence shown here is derived from an EMBL/GenBank/DDBJ whole genome shotgun (WGS) entry which is preliminary data.</text>
</comment>